<dbReference type="Proteomes" id="UP000632154">
    <property type="component" value="Unassembled WGS sequence"/>
</dbReference>
<evidence type="ECO:0000256" key="8">
    <source>
        <dbReference type="ARBA" id="ARBA00031559"/>
    </source>
</evidence>
<evidence type="ECO:0000256" key="1">
    <source>
        <dbReference type="ARBA" id="ARBA00006641"/>
    </source>
</evidence>
<dbReference type="InterPro" id="IPR016125">
    <property type="entry name" value="Peptidase_C15-like"/>
</dbReference>
<keyword evidence="6" id="KW-0788">Thiol protease</keyword>
<dbReference type="SUPFAM" id="SSF53182">
    <property type="entry name" value="Pyrrolidone carboxyl peptidase (pyroglutamate aminopeptidase)"/>
    <property type="match status" value="1"/>
</dbReference>
<keyword evidence="3" id="KW-0963">Cytoplasm</keyword>
<evidence type="ECO:0000313" key="10">
    <source>
        <dbReference type="Proteomes" id="UP000632154"/>
    </source>
</evidence>
<name>A0ABQ3K6Q6_9DEIO</name>
<gene>
    <name evidence="9" type="primary">pcp</name>
    <name evidence="9" type="ORF">GCM10017783_17560</name>
</gene>
<dbReference type="EMBL" id="BNAL01000021">
    <property type="protein sequence ID" value="GHG05471.1"/>
    <property type="molecule type" value="Genomic_DNA"/>
</dbReference>
<keyword evidence="4" id="KW-0645">Protease</keyword>
<dbReference type="InterPro" id="IPR036440">
    <property type="entry name" value="Peptidase_C15-like_sf"/>
</dbReference>
<dbReference type="PRINTS" id="PR00706">
    <property type="entry name" value="PYROGLUPTASE"/>
</dbReference>
<evidence type="ECO:0000256" key="7">
    <source>
        <dbReference type="ARBA" id="ARBA00030836"/>
    </source>
</evidence>
<comment type="caution">
    <text evidence="9">The sequence shown here is derived from an EMBL/GenBank/DDBJ whole genome shotgun (WGS) entry which is preliminary data.</text>
</comment>
<sequence>MKILVTGFDPFNQQDENPAGLIAQSLPDQIGGVAVVGREIPTQYRAATQAILAAIREVGATHVLCLGMDGSRPGLCPETRGYNWADVSIADNAGVKLTRQLLEPDGPLAWHTTLSTPQALAAAALAYGVPAEVSQDPGSFVCNNVTYELGYLLAQSSDLQHVKYGFVHVPKLPGQRAPYTLPLDTMRRGVVAMLEHIVAEGAEGERGALPEQARRPHA</sequence>
<evidence type="ECO:0000256" key="4">
    <source>
        <dbReference type="ARBA" id="ARBA00022670"/>
    </source>
</evidence>
<keyword evidence="5" id="KW-0378">Hydrolase</keyword>
<keyword evidence="10" id="KW-1185">Reference proteome</keyword>
<proteinExistence type="inferred from homology"/>
<dbReference type="Gene3D" id="3.40.630.20">
    <property type="entry name" value="Peptidase C15, pyroglutamyl peptidase I-like"/>
    <property type="match status" value="1"/>
</dbReference>
<comment type="similarity">
    <text evidence="1">Belongs to the peptidase C15 family.</text>
</comment>
<dbReference type="PANTHER" id="PTHR23402">
    <property type="entry name" value="PROTEASE FAMILY C15 PYROGLUTAMYL-PEPTIDASE I-RELATED"/>
    <property type="match status" value="1"/>
</dbReference>
<reference evidence="10" key="1">
    <citation type="journal article" date="2019" name="Int. J. Syst. Evol. Microbiol.">
        <title>The Global Catalogue of Microorganisms (GCM) 10K type strain sequencing project: providing services to taxonomists for standard genome sequencing and annotation.</title>
        <authorList>
            <consortium name="The Broad Institute Genomics Platform"/>
            <consortium name="The Broad Institute Genome Sequencing Center for Infectious Disease"/>
            <person name="Wu L."/>
            <person name="Ma J."/>
        </authorList>
    </citation>
    <scope>NUCLEOTIDE SEQUENCE [LARGE SCALE GENOMIC DNA]</scope>
    <source>
        <strain evidence="10">CGMCC 1.18439</strain>
    </source>
</reference>
<dbReference type="InterPro" id="IPR000816">
    <property type="entry name" value="Peptidase_C15"/>
</dbReference>
<dbReference type="Pfam" id="PF01470">
    <property type="entry name" value="Peptidase_C15"/>
    <property type="match status" value="1"/>
</dbReference>
<dbReference type="CDD" id="cd00501">
    <property type="entry name" value="Peptidase_C15"/>
    <property type="match status" value="1"/>
</dbReference>
<evidence type="ECO:0000256" key="5">
    <source>
        <dbReference type="ARBA" id="ARBA00022801"/>
    </source>
</evidence>
<organism evidence="9 10">
    <name type="scientific">Deinococcus piscis</name>
    <dbReference type="NCBI Taxonomy" id="394230"/>
    <lineage>
        <taxon>Bacteria</taxon>
        <taxon>Thermotogati</taxon>
        <taxon>Deinococcota</taxon>
        <taxon>Deinococci</taxon>
        <taxon>Deinococcales</taxon>
        <taxon>Deinococcaceae</taxon>
        <taxon>Deinococcus</taxon>
    </lineage>
</organism>
<accession>A0ABQ3K6Q6</accession>
<dbReference type="PIRSF" id="PIRSF015592">
    <property type="entry name" value="Prld-crbxl_pptds"/>
    <property type="match status" value="1"/>
</dbReference>
<dbReference type="PANTHER" id="PTHR23402:SF1">
    <property type="entry name" value="PYROGLUTAMYL-PEPTIDASE I"/>
    <property type="match status" value="1"/>
</dbReference>
<protein>
    <recommendedName>
        <fullName evidence="2">Pyrrolidone-carboxylate peptidase</fullName>
    </recommendedName>
    <alternativeName>
        <fullName evidence="7">5-oxoprolyl-peptidase</fullName>
    </alternativeName>
    <alternativeName>
        <fullName evidence="8">Pyroglutamyl-peptidase I</fullName>
    </alternativeName>
</protein>
<evidence type="ECO:0000256" key="6">
    <source>
        <dbReference type="ARBA" id="ARBA00022807"/>
    </source>
</evidence>
<evidence type="ECO:0000256" key="2">
    <source>
        <dbReference type="ARBA" id="ARBA00019191"/>
    </source>
</evidence>
<dbReference type="RefSeq" id="WP_189643314.1">
    <property type="nucleotide sequence ID" value="NZ_BNAL01000021.1"/>
</dbReference>
<evidence type="ECO:0000313" key="9">
    <source>
        <dbReference type="EMBL" id="GHG05471.1"/>
    </source>
</evidence>
<evidence type="ECO:0000256" key="3">
    <source>
        <dbReference type="ARBA" id="ARBA00022490"/>
    </source>
</evidence>